<dbReference type="SUPFAM" id="SSF56059">
    <property type="entry name" value="Glutathione synthetase ATP-binding domain-like"/>
    <property type="match status" value="1"/>
</dbReference>
<keyword evidence="1" id="KW-0436">Ligase</keyword>
<dbReference type="InterPro" id="IPR052032">
    <property type="entry name" value="ATP-dep_AA_Ligase"/>
</dbReference>
<dbReference type="Gene3D" id="3.30.470.20">
    <property type="entry name" value="ATP-grasp fold, B domain"/>
    <property type="match status" value="1"/>
</dbReference>
<evidence type="ECO:0000256" key="3">
    <source>
        <dbReference type="ARBA" id="ARBA00022840"/>
    </source>
</evidence>
<dbReference type="InterPro" id="IPR036291">
    <property type="entry name" value="NAD(P)-bd_dom_sf"/>
</dbReference>
<dbReference type="PROSITE" id="PS50975">
    <property type="entry name" value="ATP_GRASP"/>
    <property type="match status" value="1"/>
</dbReference>
<dbReference type="Gene3D" id="3.40.50.20">
    <property type="match status" value="1"/>
</dbReference>
<dbReference type="Proteomes" id="UP000831963">
    <property type="component" value="Chromosome"/>
</dbReference>
<protein>
    <submittedName>
        <fullName evidence="6">ATP-grasp domain-containing protein</fullName>
    </submittedName>
</protein>
<name>A0ABY4IQ51_9MICO</name>
<organism evidence="6 7">
    <name type="scientific">Microbacterium galbinum</name>
    <dbReference type="NCBI Taxonomy" id="2851646"/>
    <lineage>
        <taxon>Bacteria</taxon>
        <taxon>Bacillati</taxon>
        <taxon>Actinomycetota</taxon>
        <taxon>Actinomycetes</taxon>
        <taxon>Micrococcales</taxon>
        <taxon>Microbacteriaceae</taxon>
        <taxon>Microbacterium</taxon>
    </lineage>
</organism>
<evidence type="ECO:0000256" key="4">
    <source>
        <dbReference type="PROSITE-ProRule" id="PRU00409"/>
    </source>
</evidence>
<dbReference type="EMBL" id="CP078077">
    <property type="protein sequence ID" value="UPL14941.1"/>
    <property type="molecule type" value="Genomic_DNA"/>
</dbReference>
<dbReference type="SUPFAM" id="SSF51735">
    <property type="entry name" value="NAD(P)-binding Rossmann-fold domains"/>
    <property type="match status" value="1"/>
</dbReference>
<sequence>MSSPDRRADVARVLVTGAGGPAGVAVIRSLLRRPELTVFAADMDGWAAGLYLVPAEQRRLVPPGKADDFVPALAQLVVDDRLDLVISTVDVELITLARRREELAPAVLAAPSADTLDTALDKLLLAERCAPTGRAPRTVLAGPDALAIEWEFPVFAKPRQGAGSRGIRLVPDRAALDALPLDEGLIVQDFLPGEEYSVDVIADAAGRVVAAVPRTRARVDSGVAIAGRTVHDPELEETAAEIARAIGLVGVANVQLRRDRTGAAVLLEVNPRFPGALPLTIAAGVDIPSLVVDLFLGAELPERLPFRELASVRFLEDIVVEIDDVLVSEHAGHQEEA</sequence>
<keyword evidence="3 4" id="KW-0067">ATP-binding</keyword>
<evidence type="ECO:0000256" key="1">
    <source>
        <dbReference type="ARBA" id="ARBA00022598"/>
    </source>
</evidence>
<accession>A0ABY4IQ51</accession>
<feature type="domain" description="ATP-grasp" evidence="5">
    <location>
        <begin position="122"/>
        <end position="296"/>
    </location>
</feature>
<gene>
    <name evidence="6" type="ORF">KV396_10810</name>
</gene>
<dbReference type="Pfam" id="PF15632">
    <property type="entry name" value="ATPgrasp_Ter"/>
    <property type="match status" value="1"/>
</dbReference>
<reference evidence="6 7" key="1">
    <citation type="submission" date="2021-06" db="EMBL/GenBank/DDBJ databases">
        <title>Genome-based taxonomic framework of Microbacterium strains isolated from marine environment, the description of four new species and reclassification of four preexisting species.</title>
        <authorList>
            <person name="Lee S.D."/>
            <person name="Kim S.-M."/>
            <person name="Byeon Y.-S."/>
            <person name="Yang H.L."/>
            <person name="Kim I.S."/>
        </authorList>
    </citation>
    <scope>NUCLEOTIDE SEQUENCE [LARGE SCALE GENOMIC DNA]</scope>
    <source>
        <strain evidence="6 7">SSW1-36</strain>
    </source>
</reference>
<evidence type="ECO:0000313" key="7">
    <source>
        <dbReference type="Proteomes" id="UP000831963"/>
    </source>
</evidence>
<proteinExistence type="predicted"/>
<dbReference type="PANTHER" id="PTHR43585">
    <property type="entry name" value="FUMIPYRROLE BIOSYNTHESIS PROTEIN C"/>
    <property type="match status" value="1"/>
</dbReference>
<dbReference type="PANTHER" id="PTHR43585:SF2">
    <property type="entry name" value="ATP-GRASP ENZYME FSQD"/>
    <property type="match status" value="1"/>
</dbReference>
<evidence type="ECO:0000259" key="5">
    <source>
        <dbReference type="PROSITE" id="PS50975"/>
    </source>
</evidence>
<dbReference type="InterPro" id="IPR011761">
    <property type="entry name" value="ATP-grasp"/>
</dbReference>
<evidence type="ECO:0000256" key="2">
    <source>
        <dbReference type="ARBA" id="ARBA00022741"/>
    </source>
</evidence>
<keyword evidence="7" id="KW-1185">Reference proteome</keyword>
<keyword evidence="2 4" id="KW-0547">Nucleotide-binding</keyword>
<evidence type="ECO:0000313" key="6">
    <source>
        <dbReference type="EMBL" id="UPL14941.1"/>
    </source>
</evidence>